<protein>
    <submittedName>
        <fullName evidence="1">Uncharacterized protein</fullName>
    </submittedName>
</protein>
<dbReference type="Proteomes" id="UP001067231">
    <property type="component" value="Unassembled WGS sequence"/>
</dbReference>
<proteinExistence type="predicted"/>
<accession>A0A9D5DGT9</accession>
<comment type="caution">
    <text evidence="1">The sequence shown here is derived from an EMBL/GenBank/DDBJ whole genome shotgun (WGS) entry which is preliminary data.</text>
</comment>
<sequence length="170" mass="18767">MVVSTESRRFEQIGRIVHEGGSEEQCGDGDDVPESDGFDWEGLEFNVVVEEGEGDGDDCQNISEKVDRLPKVLADSVGCSSGVCPDKEGIDLCLQDLVVGGFRAIVHVAQVNIGVVDFKLFIVLELDLRGVVIQLQEVAEPDLWALVIHRVFWRDRVGGLEQTLCIWVIE</sequence>
<organism evidence="1">
    <name type="scientific">Cryptosporidium canis</name>
    <dbReference type="NCBI Taxonomy" id="195482"/>
    <lineage>
        <taxon>Eukaryota</taxon>
        <taxon>Sar</taxon>
        <taxon>Alveolata</taxon>
        <taxon>Apicomplexa</taxon>
        <taxon>Conoidasida</taxon>
        <taxon>Coccidia</taxon>
        <taxon>Eucoccidiorida</taxon>
        <taxon>Eimeriorina</taxon>
        <taxon>Cryptosporidiidae</taxon>
        <taxon>Cryptosporidium</taxon>
    </lineage>
</organism>
<name>A0A9D5DGT9_9CRYT</name>
<reference evidence="1" key="1">
    <citation type="submission" date="2022-10" db="EMBL/GenBank/DDBJ databases">
        <title>Adaptive evolution leads to modifications in subtelomeric GC content in a zoonotic Cryptosporidium species.</title>
        <authorList>
            <person name="Li J."/>
            <person name="Feng Y."/>
            <person name="Xiao L."/>
        </authorList>
    </citation>
    <scope>NUCLEOTIDE SEQUENCE</scope>
    <source>
        <strain evidence="1">33844</strain>
    </source>
</reference>
<evidence type="ECO:0000313" key="1">
    <source>
        <dbReference type="EMBL" id="KAJ1607894.1"/>
    </source>
</evidence>
<dbReference type="OrthoDB" id="10649714at2759"/>
<gene>
    <name evidence="1" type="ORF">OJ253_2147</name>
</gene>
<dbReference type="EMBL" id="JAPCXC010000053">
    <property type="protein sequence ID" value="KAJ1607894.1"/>
    <property type="molecule type" value="Genomic_DNA"/>
</dbReference>
<dbReference type="AlphaFoldDB" id="A0A9D5DGT9"/>